<feature type="compositionally biased region" description="Gly residues" evidence="1">
    <location>
        <begin position="165"/>
        <end position="175"/>
    </location>
</feature>
<dbReference type="EMBL" id="MN740643">
    <property type="protein sequence ID" value="QHS79447.1"/>
    <property type="molecule type" value="Genomic_DNA"/>
</dbReference>
<evidence type="ECO:0008006" key="3">
    <source>
        <dbReference type="Google" id="ProtNLM"/>
    </source>
</evidence>
<sequence length="175" mass="19020">MSLYLYVIDPNHRELQREHVRNRRITDSGVDLVSQNKVLNVAQCSCIGAGCANNYCLPCNLGVEIRTGVIAAAVDVLGKPAPYLLLARSSTSLTPLRMSNQIGLADAGYRGELIARVDCLDPNLQNYTITEGRRLFQIVQHNWLPYDQVILVDSPADLPAPPDNRGGGGFGSTGN</sequence>
<name>A0A6C0AI05_9ZZZZ</name>
<dbReference type="AlphaFoldDB" id="A0A6C0AI05"/>
<dbReference type="InterPro" id="IPR036157">
    <property type="entry name" value="dUTPase-like_sf"/>
</dbReference>
<evidence type="ECO:0000313" key="2">
    <source>
        <dbReference type="EMBL" id="QHS79447.1"/>
    </source>
</evidence>
<dbReference type="SUPFAM" id="SSF51283">
    <property type="entry name" value="dUTPase-like"/>
    <property type="match status" value="1"/>
</dbReference>
<evidence type="ECO:0000256" key="1">
    <source>
        <dbReference type="SAM" id="MobiDB-lite"/>
    </source>
</evidence>
<protein>
    <recommendedName>
        <fullName evidence="3">dUTPase-like domain-containing protein</fullName>
    </recommendedName>
</protein>
<dbReference type="Gene3D" id="2.70.40.10">
    <property type="match status" value="1"/>
</dbReference>
<organism evidence="2">
    <name type="scientific">viral metagenome</name>
    <dbReference type="NCBI Taxonomy" id="1070528"/>
    <lineage>
        <taxon>unclassified sequences</taxon>
        <taxon>metagenomes</taxon>
        <taxon>organismal metagenomes</taxon>
    </lineage>
</organism>
<reference evidence="2" key="1">
    <citation type="journal article" date="2020" name="Nature">
        <title>Giant virus diversity and host interactions through global metagenomics.</title>
        <authorList>
            <person name="Schulz F."/>
            <person name="Roux S."/>
            <person name="Paez-Espino D."/>
            <person name="Jungbluth S."/>
            <person name="Walsh D.A."/>
            <person name="Denef V.J."/>
            <person name="McMahon K.D."/>
            <person name="Konstantinidis K.T."/>
            <person name="Eloe-Fadrosh E.A."/>
            <person name="Kyrpides N.C."/>
            <person name="Woyke T."/>
        </authorList>
    </citation>
    <scope>NUCLEOTIDE SEQUENCE</scope>
    <source>
        <strain evidence="2">GVMAG-S-1035237-23</strain>
    </source>
</reference>
<proteinExistence type="predicted"/>
<accession>A0A6C0AI05</accession>
<feature type="region of interest" description="Disordered" evidence="1">
    <location>
        <begin position="155"/>
        <end position="175"/>
    </location>
</feature>